<dbReference type="Proteomes" id="UP000324781">
    <property type="component" value="Unassembled WGS sequence"/>
</dbReference>
<evidence type="ECO:0000256" key="1">
    <source>
        <dbReference type="SAM" id="MobiDB-lite"/>
    </source>
</evidence>
<dbReference type="OrthoDB" id="210273at2"/>
<evidence type="ECO:0000313" key="5">
    <source>
        <dbReference type="Proteomes" id="UP000324781"/>
    </source>
</evidence>
<sequence length="628" mass="70922">MLRRAKNLAGLMLAFTLIVSGCGRYAETVEKPAGEKPVATETPKLSVETPAPQKEPEPRELVPFAESRDFERLYGYMDQAGNIVIEPRFGSAEPFYACGLAIAGDANGKLGLIDRSGKFVVSPEANIITYSDGVFIALIYDGNRRARAYDENGAFLFEQADWIYQFSDGLSKISANGKSGYIDKTGKIVLEVPYKNTGEFCDGIAEVAMEYGGPSVLIDKQGNDLTEKVSSGLRMIKDAQTGLFGYEDTSGKRVIEPRFITASPFRDGLAIVGVEGGTYDEYLVYGIIDTQGSYVLEPEYISIRRMRNGSFAVGEKLPEDAFFPSMYVEYCKKALFSKDLKQHTDWVFLELDDLDASYTCVSDGKKIYYLDSRLNRATDLPEFEGRGLMLADGSLLRGTINEQLTVAERSGKILSKDEKLTLLEGGIKARFVTQYPHDYTTIIYPILEGLEDAWIEEQLNRFIQQEAESYVSFDGTYAEVDHYFFPDTRINCSVNIIKDLLHIELNVSDYWLGAAHPGYYWINLYVNIQDGRNFEIDHLFKSPEDARRRLSEKVNEAARKLNEESYDYYDTVEPHQIRNFQLGMDGLTVYFSLYEIAPYAAGIPEFYIPYSEIMDLIDTEGDFWKSFH</sequence>
<dbReference type="EMBL" id="FQZP01000017">
    <property type="protein sequence ID" value="SHI97616.1"/>
    <property type="molecule type" value="Genomic_DNA"/>
</dbReference>
<keyword evidence="5" id="KW-1185">Reference proteome</keyword>
<dbReference type="PANTHER" id="PTHR37841:SF1">
    <property type="entry name" value="DUF3298 DOMAIN-CONTAINING PROTEIN"/>
    <property type="match status" value="1"/>
</dbReference>
<dbReference type="SUPFAM" id="SSF69360">
    <property type="entry name" value="Cell wall binding repeat"/>
    <property type="match status" value="1"/>
</dbReference>
<gene>
    <name evidence="4" type="ORF">SAMN05444373_101737</name>
</gene>
<accession>A0A1M6FIY9</accession>
<dbReference type="InterPro" id="IPR032774">
    <property type="entry name" value="WG_beta_rep"/>
</dbReference>
<feature type="region of interest" description="Disordered" evidence="1">
    <location>
        <begin position="31"/>
        <end position="60"/>
    </location>
</feature>
<reference evidence="4 5" key="1">
    <citation type="submission" date="2016-11" db="EMBL/GenBank/DDBJ databases">
        <authorList>
            <person name="Varghese N."/>
            <person name="Submissions S."/>
        </authorList>
    </citation>
    <scope>NUCLEOTIDE SEQUENCE [LARGE SCALE GENOMIC DNA]</scope>
    <source>
        <strain evidence="4 5">DSM 19027</strain>
    </source>
</reference>
<keyword evidence="2" id="KW-0732">Signal</keyword>
<proteinExistence type="predicted"/>
<organism evidence="4 5">
    <name type="scientific">Thermoclostridium caenicola</name>
    <dbReference type="NCBI Taxonomy" id="659425"/>
    <lineage>
        <taxon>Bacteria</taxon>
        <taxon>Bacillati</taxon>
        <taxon>Bacillota</taxon>
        <taxon>Clostridia</taxon>
        <taxon>Eubacteriales</taxon>
        <taxon>Oscillospiraceae</taxon>
        <taxon>Thermoclostridium</taxon>
    </lineage>
</organism>
<dbReference type="AlphaFoldDB" id="A0A1M6FIY9"/>
<dbReference type="PROSITE" id="PS51257">
    <property type="entry name" value="PROKAR_LIPOPROTEIN"/>
    <property type="match status" value="1"/>
</dbReference>
<dbReference type="InterPro" id="IPR021729">
    <property type="entry name" value="DUF3298"/>
</dbReference>
<feature type="signal peptide" evidence="2">
    <location>
        <begin position="1"/>
        <end position="26"/>
    </location>
</feature>
<dbReference type="Gene3D" id="3.90.640.20">
    <property type="entry name" value="Heat-shock cognate protein, ATPase"/>
    <property type="match status" value="1"/>
</dbReference>
<dbReference type="InterPro" id="IPR037126">
    <property type="entry name" value="PdaC/RsiV-like_sf"/>
</dbReference>
<name>A0A1M6FIY9_9FIRM</name>
<protein>
    <submittedName>
        <fullName evidence="4">WG containing repeat-containing protein</fullName>
    </submittedName>
</protein>
<dbReference type="Pfam" id="PF11738">
    <property type="entry name" value="DUF3298"/>
    <property type="match status" value="1"/>
</dbReference>
<dbReference type="RefSeq" id="WP_149678517.1">
    <property type="nucleotide sequence ID" value="NZ_FQZP01000017.1"/>
</dbReference>
<dbReference type="PANTHER" id="PTHR37841">
    <property type="entry name" value="GLR2918 PROTEIN"/>
    <property type="match status" value="1"/>
</dbReference>
<evidence type="ECO:0000313" key="4">
    <source>
        <dbReference type="EMBL" id="SHI97616.1"/>
    </source>
</evidence>
<feature type="chain" id="PRO_5013178110" evidence="2">
    <location>
        <begin position="27"/>
        <end position="628"/>
    </location>
</feature>
<dbReference type="Pfam" id="PF14903">
    <property type="entry name" value="WG_beta_rep"/>
    <property type="match status" value="4"/>
</dbReference>
<feature type="domain" description="DUF3298" evidence="3">
    <location>
        <begin position="539"/>
        <end position="611"/>
    </location>
</feature>
<evidence type="ECO:0000259" key="3">
    <source>
        <dbReference type="Pfam" id="PF11738"/>
    </source>
</evidence>
<evidence type="ECO:0000256" key="2">
    <source>
        <dbReference type="SAM" id="SignalP"/>
    </source>
</evidence>